<accession>A0A834WHI9</accession>
<dbReference type="Proteomes" id="UP000634136">
    <property type="component" value="Unassembled WGS sequence"/>
</dbReference>
<keyword evidence="2" id="KW-1185">Reference proteome</keyword>
<dbReference type="AlphaFoldDB" id="A0A834WHI9"/>
<reference evidence="1" key="1">
    <citation type="submission" date="2020-09" db="EMBL/GenBank/DDBJ databases">
        <title>Genome-Enabled Discovery of Anthraquinone Biosynthesis in Senna tora.</title>
        <authorList>
            <person name="Kang S.-H."/>
            <person name="Pandey R.P."/>
            <person name="Lee C.-M."/>
            <person name="Sim J.-S."/>
            <person name="Jeong J.-T."/>
            <person name="Choi B.-S."/>
            <person name="Jung M."/>
            <person name="Ginzburg D."/>
            <person name="Zhao K."/>
            <person name="Won S.Y."/>
            <person name="Oh T.-J."/>
            <person name="Yu Y."/>
            <person name="Kim N.-H."/>
            <person name="Lee O.R."/>
            <person name="Lee T.-H."/>
            <person name="Bashyal P."/>
            <person name="Kim T.-S."/>
            <person name="Lee W.-H."/>
            <person name="Kawkins C."/>
            <person name="Kim C.-K."/>
            <person name="Kim J.S."/>
            <person name="Ahn B.O."/>
            <person name="Rhee S.Y."/>
            <person name="Sohng J.K."/>
        </authorList>
    </citation>
    <scope>NUCLEOTIDE SEQUENCE</scope>
    <source>
        <tissue evidence="1">Leaf</tissue>
    </source>
</reference>
<organism evidence="1 2">
    <name type="scientific">Senna tora</name>
    <dbReference type="NCBI Taxonomy" id="362788"/>
    <lineage>
        <taxon>Eukaryota</taxon>
        <taxon>Viridiplantae</taxon>
        <taxon>Streptophyta</taxon>
        <taxon>Embryophyta</taxon>
        <taxon>Tracheophyta</taxon>
        <taxon>Spermatophyta</taxon>
        <taxon>Magnoliopsida</taxon>
        <taxon>eudicotyledons</taxon>
        <taxon>Gunneridae</taxon>
        <taxon>Pentapetalae</taxon>
        <taxon>rosids</taxon>
        <taxon>fabids</taxon>
        <taxon>Fabales</taxon>
        <taxon>Fabaceae</taxon>
        <taxon>Caesalpinioideae</taxon>
        <taxon>Cassia clade</taxon>
        <taxon>Senna</taxon>
    </lineage>
</organism>
<comment type="caution">
    <text evidence="1">The sequence shown here is derived from an EMBL/GenBank/DDBJ whole genome shotgun (WGS) entry which is preliminary data.</text>
</comment>
<gene>
    <name evidence="1" type="ORF">G2W53_021754</name>
</gene>
<dbReference type="EMBL" id="JAAIUW010000007">
    <property type="protein sequence ID" value="KAF7823610.1"/>
    <property type="molecule type" value="Genomic_DNA"/>
</dbReference>
<sequence>MSRMIGIGTSSESHLEAVLCTANDGGLDVKEVRWLARRNVAPRI</sequence>
<proteinExistence type="predicted"/>
<evidence type="ECO:0000313" key="2">
    <source>
        <dbReference type="Proteomes" id="UP000634136"/>
    </source>
</evidence>
<evidence type="ECO:0000313" key="1">
    <source>
        <dbReference type="EMBL" id="KAF7823610.1"/>
    </source>
</evidence>
<name>A0A834WHI9_9FABA</name>
<protein>
    <submittedName>
        <fullName evidence="1">Uncharacterized protein</fullName>
    </submittedName>
</protein>